<dbReference type="SUPFAM" id="SSF54001">
    <property type="entry name" value="Cysteine proteinases"/>
    <property type="match status" value="1"/>
</dbReference>
<feature type="transmembrane region" description="Helical" evidence="1">
    <location>
        <begin position="100"/>
        <end position="119"/>
    </location>
</feature>
<name>A0A2U3D8R6_SULT2</name>
<dbReference type="OrthoDB" id="9804872at2"/>
<keyword evidence="1" id="KW-0472">Membrane</keyword>
<feature type="transmembrane region" description="Helical" evidence="1">
    <location>
        <begin position="581"/>
        <end position="602"/>
    </location>
</feature>
<keyword evidence="1" id="KW-1133">Transmembrane helix</keyword>
<feature type="transmembrane region" description="Helical" evidence="1">
    <location>
        <begin position="188"/>
        <end position="210"/>
    </location>
</feature>
<reference evidence="3 4" key="1">
    <citation type="submission" date="2016-11" db="EMBL/GenBank/DDBJ databases">
        <title>Comparative genomics of Acidibacillus ferroxidans species.</title>
        <authorList>
            <person name="Oliveira G."/>
            <person name="Nunes G."/>
            <person name="Oliveira R."/>
            <person name="Araujo F."/>
            <person name="Salim A."/>
            <person name="Scholte L."/>
            <person name="Morais D."/>
            <person name="Nancucheo I."/>
            <person name="Johnson D.B."/>
            <person name="Grail B."/>
            <person name="Bittencourt J."/>
            <person name="Valadares R."/>
        </authorList>
    </citation>
    <scope>NUCLEOTIDE SEQUENCE [LARGE SCALE GENOMIC DNA]</scope>
    <source>
        <strain evidence="3 4">Y002</strain>
    </source>
</reference>
<organism evidence="3 4">
    <name type="scientific">Sulfoacidibacillus thermotolerans</name>
    <name type="common">Acidibacillus sulfuroxidans</name>
    <dbReference type="NCBI Taxonomy" id="1765684"/>
    <lineage>
        <taxon>Bacteria</taxon>
        <taxon>Bacillati</taxon>
        <taxon>Bacillota</taxon>
        <taxon>Bacilli</taxon>
        <taxon>Bacillales</taxon>
        <taxon>Alicyclobacillaceae</taxon>
        <taxon>Sulfoacidibacillus</taxon>
    </lineage>
</organism>
<feature type="transmembrane region" description="Helical" evidence="1">
    <location>
        <begin position="57"/>
        <end position="74"/>
    </location>
</feature>
<dbReference type="InterPro" id="IPR052901">
    <property type="entry name" value="Bact_TGase-like"/>
</dbReference>
<feature type="domain" description="Transglutaminase-like" evidence="2">
    <location>
        <begin position="455"/>
        <end position="530"/>
    </location>
</feature>
<dbReference type="Gene3D" id="3.10.620.30">
    <property type="match status" value="1"/>
</dbReference>
<dbReference type="Pfam" id="PF13559">
    <property type="entry name" value="DUF4129"/>
    <property type="match status" value="1"/>
</dbReference>
<evidence type="ECO:0000313" key="4">
    <source>
        <dbReference type="Proteomes" id="UP000245380"/>
    </source>
</evidence>
<keyword evidence="1" id="KW-0812">Transmembrane</keyword>
<dbReference type="PANTHER" id="PTHR42736">
    <property type="entry name" value="PROTEIN-GLUTAMINE GAMMA-GLUTAMYLTRANSFERASE"/>
    <property type="match status" value="1"/>
</dbReference>
<feature type="transmembrane region" description="Helical" evidence="1">
    <location>
        <begin position="20"/>
        <end position="50"/>
    </location>
</feature>
<dbReference type="Pfam" id="PF01841">
    <property type="entry name" value="Transglut_core"/>
    <property type="match status" value="1"/>
</dbReference>
<accession>A0A2U3D8R6</accession>
<proteinExistence type="predicted"/>
<dbReference type="AlphaFoldDB" id="A0A2U3D8R6"/>
<evidence type="ECO:0000259" key="2">
    <source>
        <dbReference type="SMART" id="SM00460"/>
    </source>
</evidence>
<comment type="caution">
    <text evidence="3">The sequence shown here is derived from an EMBL/GenBank/DDBJ whole genome shotgun (WGS) entry which is preliminary data.</text>
</comment>
<protein>
    <recommendedName>
        <fullName evidence="2">Transglutaminase-like domain-containing protein</fullName>
    </recommendedName>
</protein>
<sequence>MLTFLRDRVIVDISARLVLWGFLVTIAVVFVQVTPVLLWVSVYLFFLLLVFRLQNRFIYWFLFLLLVLCMPVKLNNPFQSMAQLCFGMIQGDPSRLDASVFVRAVAVLGFITFSVKLLEESLQKPLWLWSWMTAAEAILLFLQPVQPSFILSLCICLAIMEFVLLAFASELTGSLYALRSESILSIPWTIRLTVLLVSFVTSGLLLSFFAHGFAHSHLVEGRQANLGQGDQTAFDTLNVSHLGGPFLGTSRVLLRVFAKRPTYYLGEIYSDYTGQEWKANTPQMMHWYPVGAPIQMNLLSGGVSLRAPYERELRQTVEVVSGSYPVLFGADQIVAVETAKRSQQYQFNPQTDAFSLGEVGPGTTYTVVSEVPRISARALLQVRNGSLAYAFPTDLELPADFPARDVALARAITQGARGTYEKVEALIAYLRTHEHYATKDIPFLKPGQDAVDQFLFVTHRGYCDQYASALATLARAVGIPARYAIGFVAVPPDKRDSGRMQEYELRGTDAHAWTQIWFAGYGWVSFDATPPASWPQSQRVQQLALTKRVLRQIDPSSMDKRSTLKQRSLTSISAVFAHSTWSMLVFVAGSVVVFGLIPFFLLRRISSRRNCSHLISSNVTMTDSAQGVKDLLDPIYRKYGPRASSQTLREYVQNIGAPDDRGKLMQFVQWYEKICYGQGELTDSAGFYKDANDT</sequence>
<evidence type="ECO:0000313" key="3">
    <source>
        <dbReference type="EMBL" id="PWI57668.1"/>
    </source>
</evidence>
<keyword evidence="4" id="KW-1185">Reference proteome</keyword>
<evidence type="ECO:0000256" key="1">
    <source>
        <dbReference type="SAM" id="Phobius"/>
    </source>
</evidence>
<dbReference type="InterPro" id="IPR025403">
    <property type="entry name" value="TgpA-like_C"/>
</dbReference>
<dbReference type="InterPro" id="IPR038765">
    <property type="entry name" value="Papain-like_cys_pep_sf"/>
</dbReference>
<feature type="transmembrane region" description="Helical" evidence="1">
    <location>
        <begin position="149"/>
        <end position="168"/>
    </location>
</feature>
<dbReference type="InterPro" id="IPR002931">
    <property type="entry name" value="Transglutaminase-like"/>
</dbReference>
<dbReference type="SMART" id="SM00460">
    <property type="entry name" value="TGc"/>
    <property type="match status" value="1"/>
</dbReference>
<feature type="transmembrane region" description="Helical" evidence="1">
    <location>
        <begin position="126"/>
        <end position="143"/>
    </location>
</feature>
<gene>
    <name evidence="3" type="ORF">BM613_07725</name>
</gene>
<dbReference type="PANTHER" id="PTHR42736:SF1">
    <property type="entry name" value="PROTEIN-GLUTAMINE GAMMA-GLUTAMYLTRANSFERASE"/>
    <property type="match status" value="1"/>
</dbReference>
<dbReference type="EMBL" id="MPDK01000010">
    <property type="protein sequence ID" value="PWI57668.1"/>
    <property type="molecule type" value="Genomic_DNA"/>
</dbReference>
<dbReference type="Proteomes" id="UP000245380">
    <property type="component" value="Unassembled WGS sequence"/>
</dbReference>